<dbReference type="AlphaFoldDB" id="A0A4Q2K8S8"/>
<dbReference type="Proteomes" id="UP000291269">
    <property type="component" value="Unassembled WGS sequence"/>
</dbReference>
<dbReference type="InterPro" id="IPR005225">
    <property type="entry name" value="Small_GTP-bd"/>
</dbReference>
<dbReference type="CDD" id="cd03692">
    <property type="entry name" value="mtIF2_IVc"/>
    <property type="match status" value="1"/>
</dbReference>
<dbReference type="SUPFAM" id="SSF52540">
    <property type="entry name" value="P-loop containing nucleoside triphosphate hydrolases"/>
    <property type="match status" value="1"/>
</dbReference>
<dbReference type="PANTHER" id="PTHR43381:SF5">
    <property type="entry name" value="TR-TYPE G DOMAIN-CONTAINING PROTEIN"/>
    <property type="match status" value="1"/>
</dbReference>
<evidence type="ECO:0000256" key="6">
    <source>
        <dbReference type="ARBA" id="ARBA00023134"/>
    </source>
</evidence>
<feature type="compositionally biased region" description="Basic and acidic residues" evidence="10">
    <location>
        <begin position="70"/>
        <end position="124"/>
    </location>
</feature>
<dbReference type="HAMAP" id="MF_00100_B">
    <property type="entry name" value="IF_2_B"/>
    <property type="match status" value="1"/>
</dbReference>
<accession>A0A4Q2K8S8</accession>
<feature type="binding site" evidence="8">
    <location>
        <begin position="435"/>
        <end position="442"/>
    </location>
    <ligand>
        <name>GTP</name>
        <dbReference type="ChEBI" id="CHEBI:37565"/>
    </ligand>
</feature>
<dbReference type="SUPFAM" id="SSF50447">
    <property type="entry name" value="Translation proteins"/>
    <property type="match status" value="2"/>
</dbReference>
<evidence type="ECO:0000256" key="10">
    <source>
        <dbReference type="SAM" id="MobiDB-lite"/>
    </source>
</evidence>
<dbReference type="Pfam" id="PF04760">
    <property type="entry name" value="IF2_N"/>
    <property type="match status" value="1"/>
</dbReference>
<evidence type="ECO:0000259" key="11">
    <source>
        <dbReference type="PROSITE" id="PS51722"/>
    </source>
</evidence>
<dbReference type="InterPro" id="IPR044145">
    <property type="entry name" value="IF2_II"/>
</dbReference>
<evidence type="ECO:0000256" key="1">
    <source>
        <dbReference type="ARBA" id="ARBA00007733"/>
    </source>
</evidence>
<dbReference type="Gene3D" id="3.40.50.300">
    <property type="entry name" value="P-loop containing nucleotide triphosphate hydrolases"/>
    <property type="match status" value="1"/>
</dbReference>
<comment type="similarity">
    <text evidence="1 8 9">Belongs to the TRAFAC class translation factor GTPase superfamily. Classic translation factor GTPase family. IF-2 subfamily.</text>
</comment>
<feature type="compositionally biased region" description="Low complexity" evidence="10">
    <location>
        <begin position="126"/>
        <end position="137"/>
    </location>
</feature>
<dbReference type="FunFam" id="3.40.50.10050:FF:000001">
    <property type="entry name" value="Translation initiation factor IF-2"/>
    <property type="match status" value="1"/>
</dbReference>
<dbReference type="EMBL" id="SDOZ01000004">
    <property type="protein sequence ID" value="RXZ58016.1"/>
    <property type="molecule type" value="Genomic_DNA"/>
</dbReference>
<feature type="binding site" evidence="8">
    <location>
        <begin position="535"/>
        <end position="538"/>
    </location>
    <ligand>
        <name>GTP</name>
        <dbReference type="ChEBI" id="CHEBI:37565"/>
    </ligand>
</feature>
<dbReference type="InterPro" id="IPR006847">
    <property type="entry name" value="IF2_N"/>
</dbReference>
<feature type="domain" description="Tr-type G" evidence="11">
    <location>
        <begin position="426"/>
        <end position="595"/>
    </location>
</feature>
<dbReference type="GO" id="GO:0003924">
    <property type="term" value="F:GTPase activity"/>
    <property type="evidence" value="ECO:0007669"/>
    <property type="project" value="UniProtKB-UniRule"/>
</dbReference>
<dbReference type="PROSITE" id="PS01176">
    <property type="entry name" value="IF2"/>
    <property type="match status" value="1"/>
</dbReference>
<dbReference type="InterPro" id="IPR009000">
    <property type="entry name" value="Transl_B-barrel_sf"/>
</dbReference>
<dbReference type="GO" id="GO:0003743">
    <property type="term" value="F:translation initiation factor activity"/>
    <property type="evidence" value="ECO:0007669"/>
    <property type="project" value="UniProtKB-UniRule"/>
</dbReference>
<dbReference type="RefSeq" id="WP_129226910.1">
    <property type="nucleotide sequence ID" value="NZ_SDOZ01000004.1"/>
</dbReference>
<feature type="binding site" evidence="8">
    <location>
        <begin position="481"/>
        <end position="485"/>
    </location>
    <ligand>
        <name>GTP</name>
        <dbReference type="ChEBI" id="CHEBI:37565"/>
    </ligand>
</feature>
<dbReference type="Pfam" id="PF11987">
    <property type="entry name" value="IF-2"/>
    <property type="match status" value="1"/>
</dbReference>
<dbReference type="InterPro" id="IPR027417">
    <property type="entry name" value="P-loop_NTPase"/>
</dbReference>
<evidence type="ECO:0000256" key="7">
    <source>
        <dbReference type="ARBA" id="ARBA00025162"/>
    </source>
</evidence>
<gene>
    <name evidence="8" type="primary">infB</name>
    <name evidence="12" type="ORF">ESZ91_10165</name>
</gene>
<organism evidence="12 13">
    <name type="scientific">Candidatus Borkfalkia ceftriaxoniphila</name>
    <dbReference type="NCBI Taxonomy" id="2508949"/>
    <lineage>
        <taxon>Bacteria</taxon>
        <taxon>Bacillati</taxon>
        <taxon>Bacillota</taxon>
        <taxon>Clostridia</taxon>
        <taxon>Christensenellales</taxon>
        <taxon>Christensenellaceae</taxon>
        <taxon>Candidatus Borkfalkia</taxon>
    </lineage>
</organism>
<dbReference type="OrthoDB" id="9811804at2"/>
<feature type="region of interest" description="Disordered" evidence="10">
    <location>
        <begin position="50"/>
        <end position="287"/>
    </location>
</feature>
<feature type="compositionally biased region" description="Low complexity" evidence="10">
    <location>
        <begin position="57"/>
        <end position="69"/>
    </location>
</feature>
<feature type="compositionally biased region" description="Gly residues" evidence="10">
    <location>
        <begin position="205"/>
        <end position="216"/>
    </location>
</feature>
<dbReference type="PROSITE" id="PS51722">
    <property type="entry name" value="G_TR_2"/>
    <property type="match status" value="1"/>
</dbReference>
<evidence type="ECO:0000313" key="12">
    <source>
        <dbReference type="EMBL" id="RXZ58016.1"/>
    </source>
</evidence>
<evidence type="ECO:0000256" key="9">
    <source>
        <dbReference type="RuleBase" id="RU000644"/>
    </source>
</evidence>
<name>A0A4Q2K8S8_9FIRM</name>
<evidence type="ECO:0000256" key="4">
    <source>
        <dbReference type="ARBA" id="ARBA00022741"/>
    </source>
</evidence>
<dbReference type="PANTHER" id="PTHR43381">
    <property type="entry name" value="TRANSLATION INITIATION FACTOR IF-2-RELATED"/>
    <property type="match status" value="1"/>
</dbReference>
<protein>
    <recommendedName>
        <fullName evidence="2 8">Translation initiation factor IF-2</fullName>
    </recommendedName>
</protein>
<evidence type="ECO:0000256" key="3">
    <source>
        <dbReference type="ARBA" id="ARBA00022540"/>
    </source>
</evidence>
<feature type="compositionally biased region" description="Basic and acidic residues" evidence="10">
    <location>
        <begin position="185"/>
        <end position="197"/>
    </location>
</feature>
<dbReference type="GO" id="GO:0005525">
    <property type="term" value="F:GTP binding"/>
    <property type="evidence" value="ECO:0007669"/>
    <property type="project" value="UniProtKB-KW"/>
</dbReference>
<feature type="compositionally biased region" description="Low complexity" evidence="10">
    <location>
        <begin position="257"/>
        <end position="270"/>
    </location>
</feature>
<dbReference type="InterPro" id="IPR053905">
    <property type="entry name" value="EF-G-like_DII"/>
</dbReference>
<dbReference type="NCBIfam" id="TIGR00231">
    <property type="entry name" value="small_GTP"/>
    <property type="match status" value="1"/>
</dbReference>
<dbReference type="GO" id="GO:0005829">
    <property type="term" value="C:cytosol"/>
    <property type="evidence" value="ECO:0007669"/>
    <property type="project" value="TreeGrafter"/>
</dbReference>
<dbReference type="InterPro" id="IPR015760">
    <property type="entry name" value="TIF_IF2"/>
</dbReference>
<sequence>MAEAKKNYANIENIDALLGGEGVGSLMKNVQITEKKVGDILRRLSSLEAEAARREQAQSAEAEGSSAAEAAEKPRAEEKIETRVENKVENKVPEEAIEKKAEIKAEVKAPEPPKAVEPEKKEPSEAEPVSPAKSEPVAPKEEAREEKPRETPAAKPRTETPARSTTYTNKDGRELPSWNRGPYQGRERTEAAPRENRPAYNSAQGGYGARPQGQGGYNRPDNRPGGYAPRPQGAAGQGRYNTPRPQGAGPRPQNGMGARPARFGGAAAPAPVVPAPSKTHAPAKKKTFEKTYTEQKKTVSRRALVKQQVTVDDFDENKSGYRKMRVKKQKQLSVQTIKIDHAVVTSENIPLKVLSEKLGITAVEITKRLFREGIAKTINDSLDYDTAAYIASDLGIELEYRPEKTAEEVLSDIYKSEQEVVTNYVTRPPVVTVMGHVDHGKTSLLDRIRSANVTAGEAGGITQHIGAYTVNVKGKSITFLDTPGHEAFTAMRARGAQATDIVILVVAADDGIMPQTIEAINHAKAAEVPIIVAVNKMDKQDANVERVKQGLTQNGLVPEEWGGDTILCPVSAKTGDGIDSLLETVNLVAEIRELKANPDQNARGIIIEAKLDKGRGPVASVLIQDGTLKTGDSIISGTTTGRVRAMIDDKGRTVKSAGPSMAVSILGLEDVPNAGDTIIAVEQDKLLKQVLDERKRKESDAMIKSQSRVTLDDVFGKIAEGKVKALNIIVKGDVQGSVEAVRQSLLKLSGEEVRVNVLHSGAGAINETDVMLADSSNAIIVGFNVRPDTKAKALAERSGVDVRSYRIIYELLDDIEKALKGMLSPKFREIMTGKCEVRETFKITGVGLVAGCYVTEGKLVRSGKLRIYRDDIMIVEGNVNQLKRFKDDVKEVSGGFECGLSIEGFNEIRVGDVIECYITEEIPA</sequence>
<feature type="compositionally biased region" description="Basic and acidic residues" evidence="10">
    <location>
        <begin position="138"/>
        <end position="160"/>
    </location>
</feature>
<dbReference type="Pfam" id="PF00009">
    <property type="entry name" value="GTP_EFTU"/>
    <property type="match status" value="1"/>
</dbReference>
<dbReference type="CDD" id="cd01887">
    <property type="entry name" value="IF2_eIF5B"/>
    <property type="match status" value="1"/>
</dbReference>
<keyword evidence="3 8" id="KW-0396">Initiation factor</keyword>
<reference evidence="12 13" key="1">
    <citation type="journal article" date="2019" name="Gut">
        <title>Antibiotics-induced monodominance of a novel gut bacterial order.</title>
        <authorList>
            <person name="Hildebrand F."/>
            <person name="Moitinho-Silva L."/>
            <person name="Blasche S."/>
            <person name="Jahn M.T."/>
            <person name="Gossmann T.I."/>
            <person name="Heuerta-Cepas J."/>
            <person name="Hercog R."/>
            <person name="Luetge M."/>
            <person name="Bahram M."/>
            <person name="Pryszlak A."/>
            <person name="Alves R.J."/>
            <person name="Waszak S.M."/>
            <person name="Zhu A."/>
            <person name="Ye L."/>
            <person name="Costea P.I."/>
            <person name="Aalvink S."/>
            <person name="Belzer C."/>
            <person name="Forslund S.K."/>
            <person name="Sunagawa S."/>
            <person name="Hentschel U."/>
            <person name="Merten C."/>
            <person name="Patil K.R."/>
            <person name="Benes V."/>
            <person name="Bork P."/>
        </authorList>
    </citation>
    <scope>NUCLEOTIDE SEQUENCE [LARGE SCALE GENOMIC DNA]</scope>
    <source>
        <strain evidence="12 13">HDS1380</strain>
    </source>
</reference>
<dbReference type="FunFam" id="2.40.30.10:FF:000007">
    <property type="entry name" value="Translation initiation factor IF-2"/>
    <property type="match status" value="1"/>
</dbReference>
<dbReference type="FunFam" id="3.40.50.300:FF:000019">
    <property type="entry name" value="Translation initiation factor IF-2"/>
    <property type="match status" value="1"/>
</dbReference>
<proteinExistence type="inferred from homology"/>
<feature type="region of interest" description="G-domain" evidence="8">
    <location>
        <begin position="429"/>
        <end position="577"/>
    </location>
</feature>
<comment type="subcellular location">
    <subcellularLocation>
        <location evidence="8">Cytoplasm</location>
    </subcellularLocation>
</comment>
<evidence type="ECO:0000256" key="5">
    <source>
        <dbReference type="ARBA" id="ARBA00022917"/>
    </source>
</evidence>
<dbReference type="NCBIfam" id="TIGR00487">
    <property type="entry name" value="IF-2"/>
    <property type="match status" value="1"/>
</dbReference>
<dbReference type="InterPro" id="IPR036925">
    <property type="entry name" value="TIF_IF2_dom3_sf"/>
</dbReference>
<keyword evidence="8" id="KW-0963">Cytoplasm</keyword>
<dbReference type="SUPFAM" id="SSF52156">
    <property type="entry name" value="Initiation factor IF2/eIF5b, domain 3"/>
    <property type="match status" value="1"/>
</dbReference>
<keyword evidence="13" id="KW-1185">Reference proteome</keyword>
<dbReference type="Gene3D" id="3.40.50.10050">
    <property type="entry name" value="Translation initiation factor IF- 2, domain 3"/>
    <property type="match status" value="1"/>
</dbReference>
<comment type="caution">
    <text evidence="12">The sequence shown here is derived from an EMBL/GenBank/DDBJ whole genome shotgun (WGS) entry which is preliminary data.</text>
</comment>
<dbReference type="InterPro" id="IPR023115">
    <property type="entry name" value="TIF_IF2_dom3"/>
</dbReference>
<dbReference type="FunFam" id="2.40.30.10:FF:000008">
    <property type="entry name" value="Translation initiation factor IF-2"/>
    <property type="match status" value="1"/>
</dbReference>
<keyword evidence="6 8" id="KW-0342">GTP-binding</keyword>
<comment type="function">
    <text evidence="7 8 9">One of the essential components for the initiation of protein synthesis. Protects formylmethionyl-tRNA from spontaneous hydrolysis and promotes its binding to the 30S ribosomal subunits. Also involved in the hydrolysis of GTP during the formation of the 70S ribosomal complex.</text>
</comment>
<dbReference type="CDD" id="cd03702">
    <property type="entry name" value="IF2_mtIF2_II"/>
    <property type="match status" value="1"/>
</dbReference>
<evidence type="ECO:0000256" key="2">
    <source>
        <dbReference type="ARBA" id="ARBA00020675"/>
    </source>
</evidence>
<keyword evidence="5 8" id="KW-0648">Protein biosynthesis</keyword>
<dbReference type="Pfam" id="PF22042">
    <property type="entry name" value="EF-G_D2"/>
    <property type="match status" value="1"/>
</dbReference>
<dbReference type="InterPro" id="IPR000795">
    <property type="entry name" value="T_Tr_GTP-bd_dom"/>
</dbReference>
<evidence type="ECO:0000313" key="13">
    <source>
        <dbReference type="Proteomes" id="UP000291269"/>
    </source>
</evidence>
<dbReference type="Gene3D" id="2.40.30.10">
    <property type="entry name" value="Translation factors"/>
    <property type="match status" value="2"/>
</dbReference>
<evidence type="ECO:0000256" key="8">
    <source>
        <dbReference type="HAMAP-Rule" id="MF_00100"/>
    </source>
</evidence>
<keyword evidence="4 8" id="KW-0547">Nucleotide-binding</keyword>
<dbReference type="InterPro" id="IPR000178">
    <property type="entry name" value="TF_IF2_bacterial-like"/>
</dbReference>